<dbReference type="PANTHER" id="PTHR30273:SF2">
    <property type="entry name" value="PROTEIN FECR"/>
    <property type="match status" value="1"/>
</dbReference>
<gene>
    <name evidence="4" type="ORF">V7x_38270</name>
</gene>
<keyword evidence="2" id="KW-0472">Membrane</keyword>
<sequence>MNPDQLLHQYLLGNLDAAGTAELNRLLANDPDLQRRYRLAVRIDTELRNRSLQIPDSTTKDSDEAVLSLVKTRSPYLRTMIAIFATAVCLMIAVGLWQSPPDVVATLVSSENAAWESVLPTNPGSDLRPGTLHLKTGLATIRFGSGAELTVEAPTQIELISTMAAKLTTGAAMINVPESAIGFRLETPDGYAIDRGTKFAVRVDDDGHSTDFELIDGEIDVHHQSTGDSIRLNQAGSAASISTHRMSMIPSAVESEPEDAVGGQSESDTPAQRDQKVLRIGTEGRCGTAMPRSHKRHKFIDPAVLSVKRSGTGKWDFRSFFEFDVTPIDVADVVHARVRLNLVPSTRGVVSRLPRINRFAIYGLTNPEKFGWDVEPTWEASPGPEDGVLLGKFEIERSQNRGTFGIESDELLRFLRSHADRPITLILIRETTQIEGIGVGMTHMFASDRHPESVGPVLELTVR</sequence>
<feature type="transmembrane region" description="Helical" evidence="2">
    <location>
        <begin position="76"/>
        <end position="97"/>
    </location>
</feature>
<dbReference type="PANTHER" id="PTHR30273">
    <property type="entry name" value="PERIPLASMIC SIGNAL SENSOR AND SIGMA FACTOR ACTIVATOR FECR-RELATED"/>
    <property type="match status" value="1"/>
</dbReference>
<evidence type="ECO:0000259" key="3">
    <source>
        <dbReference type="Pfam" id="PF04773"/>
    </source>
</evidence>
<dbReference type="Gene3D" id="2.60.120.1440">
    <property type="match status" value="1"/>
</dbReference>
<evidence type="ECO:0000313" key="5">
    <source>
        <dbReference type="Proteomes" id="UP000316476"/>
    </source>
</evidence>
<proteinExistence type="predicted"/>
<feature type="domain" description="FecR protein" evidence="3">
    <location>
        <begin position="138"/>
        <end position="219"/>
    </location>
</feature>
<organism evidence="4 5">
    <name type="scientific">Crateriforma conspicua</name>
    <dbReference type="NCBI Taxonomy" id="2527996"/>
    <lineage>
        <taxon>Bacteria</taxon>
        <taxon>Pseudomonadati</taxon>
        <taxon>Planctomycetota</taxon>
        <taxon>Planctomycetia</taxon>
        <taxon>Planctomycetales</taxon>
        <taxon>Planctomycetaceae</taxon>
        <taxon>Crateriforma</taxon>
    </lineage>
</organism>
<evidence type="ECO:0000256" key="2">
    <source>
        <dbReference type="SAM" id="Phobius"/>
    </source>
</evidence>
<name>A0A5C6FN77_9PLAN</name>
<dbReference type="Pfam" id="PF04773">
    <property type="entry name" value="FecR"/>
    <property type="match status" value="1"/>
</dbReference>
<dbReference type="OrthoDB" id="292867at2"/>
<dbReference type="InterPro" id="IPR012373">
    <property type="entry name" value="Ferrdict_sens_TM"/>
</dbReference>
<dbReference type="InterPro" id="IPR006860">
    <property type="entry name" value="FecR"/>
</dbReference>
<dbReference type="Proteomes" id="UP000316476">
    <property type="component" value="Unassembled WGS sequence"/>
</dbReference>
<comment type="caution">
    <text evidence="4">The sequence shown here is derived from an EMBL/GenBank/DDBJ whole genome shotgun (WGS) entry which is preliminary data.</text>
</comment>
<dbReference type="GO" id="GO:0016989">
    <property type="term" value="F:sigma factor antagonist activity"/>
    <property type="evidence" value="ECO:0007669"/>
    <property type="project" value="TreeGrafter"/>
</dbReference>
<reference evidence="4 5" key="1">
    <citation type="submission" date="2019-02" db="EMBL/GenBank/DDBJ databases">
        <title>Deep-cultivation of Planctomycetes and their phenomic and genomic characterization uncovers novel biology.</title>
        <authorList>
            <person name="Wiegand S."/>
            <person name="Jogler M."/>
            <person name="Boedeker C."/>
            <person name="Pinto D."/>
            <person name="Vollmers J."/>
            <person name="Rivas-Marin E."/>
            <person name="Kohn T."/>
            <person name="Peeters S.H."/>
            <person name="Heuer A."/>
            <person name="Rast P."/>
            <person name="Oberbeckmann S."/>
            <person name="Bunk B."/>
            <person name="Jeske O."/>
            <person name="Meyerdierks A."/>
            <person name="Storesund J.E."/>
            <person name="Kallscheuer N."/>
            <person name="Luecker S."/>
            <person name="Lage O.M."/>
            <person name="Pohl T."/>
            <person name="Merkel B.J."/>
            <person name="Hornburger P."/>
            <person name="Mueller R.-W."/>
            <person name="Bruemmer F."/>
            <person name="Labrenz M."/>
            <person name="Spormann A.M."/>
            <person name="Op Den Camp H."/>
            <person name="Overmann J."/>
            <person name="Amann R."/>
            <person name="Jetten M.S.M."/>
            <person name="Mascher T."/>
            <person name="Medema M.H."/>
            <person name="Devos D.P."/>
            <person name="Kaster A.-K."/>
            <person name="Ovreas L."/>
            <person name="Rohde M."/>
            <person name="Galperin M.Y."/>
            <person name="Jogler C."/>
        </authorList>
    </citation>
    <scope>NUCLEOTIDE SEQUENCE [LARGE SCALE GENOMIC DNA]</scope>
    <source>
        <strain evidence="4 5">V7</strain>
    </source>
</reference>
<accession>A0A5C6FN77</accession>
<evidence type="ECO:0000256" key="1">
    <source>
        <dbReference type="SAM" id="MobiDB-lite"/>
    </source>
</evidence>
<dbReference type="RefSeq" id="WP_146414835.1">
    <property type="nucleotide sequence ID" value="NZ_SJPZ01000002.1"/>
</dbReference>
<feature type="region of interest" description="Disordered" evidence="1">
    <location>
        <begin position="251"/>
        <end position="276"/>
    </location>
</feature>
<keyword evidence="2" id="KW-1133">Transmembrane helix</keyword>
<evidence type="ECO:0000313" key="4">
    <source>
        <dbReference type="EMBL" id="TWU62098.1"/>
    </source>
</evidence>
<protein>
    <submittedName>
        <fullName evidence="4">FecR protein</fullName>
    </submittedName>
</protein>
<dbReference type="AlphaFoldDB" id="A0A5C6FN77"/>
<keyword evidence="2" id="KW-0812">Transmembrane</keyword>
<dbReference type="EMBL" id="SJPZ01000002">
    <property type="protein sequence ID" value="TWU62098.1"/>
    <property type="molecule type" value="Genomic_DNA"/>
</dbReference>